<name>A0ABR9Z925_VIBAN</name>
<keyword evidence="2" id="KW-0812">Transmembrane</keyword>
<dbReference type="EMBL" id="RDPI01000030">
    <property type="protein sequence ID" value="MBF4374921.1"/>
    <property type="molecule type" value="Genomic_DNA"/>
</dbReference>
<keyword evidence="2" id="KW-1133">Transmembrane helix</keyword>
<comment type="caution">
    <text evidence="3">The sequence shown here is derived from an EMBL/GenBank/DDBJ whole genome shotgun (WGS) entry which is preliminary data.</text>
</comment>
<evidence type="ECO:0000256" key="1">
    <source>
        <dbReference type="SAM" id="MobiDB-lite"/>
    </source>
</evidence>
<accession>A0ABR9Z925</accession>
<protein>
    <submittedName>
        <fullName evidence="3">Uncharacterized protein</fullName>
    </submittedName>
</protein>
<evidence type="ECO:0000313" key="3">
    <source>
        <dbReference type="EMBL" id="MBF4374921.1"/>
    </source>
</evidence>
<feature type="transmembrane region" description="Helical" evidence="2">
    <location>
        <begin position="153"/>
        <end position="179"/>
    </location>
</feature>
<dbReference type="Proteomes" id="UP000726136">
    <property type="component" value="Unassembled WGS sequence"/>
</dbReference>
<evidence type="ECO:0000256" key="2">
    <source>
        <dbReference type="SAM" id="Phobius"/>
    </source>
</evidence>
<evidence type="ECO:0000313" key="4">
    <source>
        <dbReference type="Proteomes" id="UP000726136"/>
    </source>
</evidence>
<sequence length="217" mass="24879">MSRRKRNRLSFSIKPNASSQSNHPKHCTSEQESCTKYNVVYEKLVKNNKDIVGLLAYCLYKQSKQQFIREFEKQNKRRPTDPELANHVNCSEIPKLPMYHEEATRSVALLLSQAAAEKEEELEKHFKERLWLFINKHEPEGFFERQWHNLKGLLYGGVGGVFGNFFTTALLVLFLFWAASTETRDGFFSSAKENLVSGLAQVIGVQVTITTDTDTGN</sequence>
<keyword evidence="2" id="KW-0472">Membrane</keyword>
<organism evidence="3 4">
    <name type="scientific">Vibrio anguillarum</name>
    <name type="common">Listonella anguillarum</name>
    <dbReference type="NCBI Taxonomy" id="55601"/>
    <lineage>
        <taxon>Bacteria</taxon>
        <taxon>Pseudomonadati</taxon>
        <taxon>Pseudomonadota</taxon>
        <taxon>Gammaproteobacteria</taxon>
        <taxon>Vibrionales</taxon>
        <taxon>Vibrionaceae</taxon>
        <taxon>Vibrio</taxon>
    </lineage>
</organism>
<keyword evidence="4" id="KW-1185">Reference proteome</keyword>
<feature type="compositionally biased region" description="Polar residues" evidence="1">
    <location>
        <begin position="9"/>
        <end position="22"/>
    </location>
</feature>
<gene>
    <name evidence="3" type="ORF">EAY46_17770</name>
</gene>
<reference evidence="3 4" key="1">
    <citation type="journal article" date="2021" name="PeerJ">
        <title>Analysis of 44 Vibrio anguillarum genomes reveals high genetic diversity.</title>
        <authorList>
            <person name="Hansen M.J."/>
            <person name="Dalsgaard I."/>
        </authorList>
    </citation>
    <scope>NUCLEOTIDE SEQUENCE [LARGE SCALE GENOMIC DNA]</scope>
    <source>
        <strain evidence="3 4">040915-1/1B</strain>
    </source>
</reference>
<feature type="region of interest" description="Disordered" evidence="1">
    <location>
        <begin position="1"/>
        <end position="29"/>
    </location>
</feature>
<proteinExistence type="predicted"/>
<dbReference type="RefSeq" id="WP_194664066.1">
    <property type="nucleotide sequence ID" value="NZ_RDPI01000030.1"/>
</dbReference>